<keyword evidence="6" id="KW-0804">Transcription</keyword>
<evidence type="ECO:0000256" key="2">
    <source>
        <dbReference type="ARBA" id="ARBA00024035"/>
    </source>
</evidence>
<comment type="caution">
    <text evidence="6">The sequence shown here is derived from an EMBL/GenBank/DDBJ whole genome shotgun (WGS) entry which is preliminary data.</text>
</comment>
<dbReference type="InterPro" id="IPR046469">
    <property type="entry name" value="SAM_HAT_N"/>
</dbReference>
<gene>
    <name evidence="6" type="ORF">E2I14_08485</name>
</gene>
<dbReference type="RefSeq" id="WP_133327431.1">
    <property type="nucleotide sequence ID" value="NZ_SMYL01000003.1"/>
</dbReference>
<evidence type="ECO:0000313" key="7">
    <source>
        <dbReference type="Proteomes" id="UP000294829"/>
    </source>
</evidence>
<dbReference type="InterPro" id="IPR023228">
    <property type="entry name" value="SAM_OH_AdoTrfase_N_sf"/>
</dbReference>
<dbReference type="GO" id="GO:0000428">
    <property type="term" value="C:DNA-directed RNA polymerase complex"/>
    <property type="evidence" value="ECO:0007669"/>
    <property type="project" value="UniProtKB-KW"/>
</dbReference>
<proteinExistence type="inferred from homology"/>
<accession>A0A4R5W2B5</accession>
<dbReference type="PIRSF" id="PIRSF006779">
    <property type="entry name" value="UCP006779"/>
    <property type="match status" value="1"/>
</dbReference>
<keyword evidence="6" id="KW-0240">DNA-directed RNA polymerase</keyword>
<dbReference type="EMBL" id="SMYL01000003">
    <property type="protein sequence ID" value="TDK66493.1"/>
    <property type="molecule type" value="Genomic_DNA"/>
</dbReference>
<name>A0A4R5W2B5_9BURK</name>
<dbReference type="Proteomes" id="UP000294829">
    <property type="component" value="Unassembled WGS sequence"/>
</dbReference>
<feature type="domain" description="S-adenosyl-l-methionine hydroxide adenosyltransferase N-terminal" evidence="4">
    <location>
        <begin position="26"/>
        <end position="175"/>
    </location>
</feature>
<dbReference type="InterPro" id="IPR046470">
    <property type="entry name" value="SAM_HAT_C"/>
</dbReference>
<dbReference type="OrthoDB" id="9792195at2"/>
<dbReference type="Pfam" id="PF20257">
    <property type="entry name" value="SAM_HAT_C"/>
    <property type="match status" value="1"/>
</dbReference>
<dbReference type="InterPro" id="IPR002747">
    <property type="entry name" value="SAM_OH_AdoTrfase"/>
</dbReference>
<keyword evidence="7" id="KW-1185">Reference proteome</keyword>
<dbReference type="Pfam" id="PF01887">
    <property type="entry name" value="SAM_HAT_N"/>
    <property type="match status" value="1"/>
</dbReference>
<comment type="similarity">
    <text evidence="2">Belongs to the SAM hydrolase / SAM-dependent halogenase family.</text>
</comment>
<sequence>MNILKKLILIASLIGAVGLAQARTPLVLMTDFGQGDGAVSAMRGVAFGVDPQLNVSDLTHQIPTYDIWIAAYRLYQTVNYWPEGSVFVTVVDPGVGTKRKSVVLKTKNGRYYVGPNNGIYTLIAERDGIAEMREIDEKVNRLQGSEDSYTFHGRDVYVYTGARLASGAITFDQVGPVLDPASLVKISYQQADKSDNTLRGNIPVLDVNYGNVWTNISKSLLDQLNVKPGDNLKVRLYNKDKKVATVIAPFETSFGEVAVGKPLAYVNSLLNFSLALNQGDFAKKYHIQSGADWHIEIEKLESTKK</sequence>
<feature type="domain" description="S-adenosyl-l-methionine hydroxide adenosyltransferase C-terminal" evidence="5">
    <location>
        <begin position="200"/>
        <end position="293"/>
    </location>
</feature>
<feature type="signal peptide" evidence="3">
    <location>
        <begin position="1"/>
        <end position="22"/>
    </location>
</feature>
<dbReference type="Gene3D" id="3.40.50.10790">
    <property type="entry name" value="S-adenosyl-l-methionine hydroxide adenosyltransferase, N-terminal"/>
    <property type="match status" value="1"/>
</dbReference>
<feature type="chain" id="PRO_5020533993" evidence="3">
    <location>
        <begin position="23"/>
        <end position="305"/>
    </location>
</feature>
<reference evidence="6 7" key="1">
    <citation type="submission" date="2019-03" db="EMBL/GenBank/DDBJ databases">
        <title>Sapientia aquatica gen. nov., sp. nov., isolated from a crater lake.</title>
        <authorList>
            <person name="Felfoldi T."/>
            <person name="Szabo A."/>
            <person name="Toth E."/>
            <person name="Schumann P."/>
            <person name="Keki Z."/>
            <person name="Marialigeti K."/>
            <person name="Mathe I."/>
        </authorList>
    </citation>
    <scope>NUCLEOTIDE SEQUENCE [LARGE SCALE GENOMIC DNA]</scope>
    <source>
        <strain evidence="6 7">SA-152</strain>
    </source>
</reference>
<protein>
    <submittedName>
        <fullName evidence="6">DNA-directed RNA polymerase subunit delta</fullName>
    </submittedName>
</protein>
<evidence type="ECO:0000256" key="1">
    <source>
        <dbReference type="ARBA" id="ARBA00022691"/>
    </source>
</evidence>
<dbReference type="PANTHER" id="PTHR35092:SF1">
    <property type="entry name" value="CHLORINASE MJ1651"/>
    <property type="match status" value="1"/>
</dbReference>
<organism evidence="6 7">
    <name type="scientific">Sapientia aquatica</name>
    <dbReference type="NCBI Taxonomy" id="1549640"/>
    <lineage>
        <taxon>Bacteria</taxon>
        <taxon>Pseudomonadati</taxon>
        <taxon>Pseudomonadota</taxon>
        <taxon>Betaproteobacteria</taxon>
        <taxon>Burkholderiales</taxon>
        <taxon>Oxalobacteraceae</taxon>
        <taxon>Sapientia</taxon>
    </lineage>
</organism>
<evidence type="ECO:0000256" key="3">
    <source>
        <dbReference type="SAM" id="SignalP"/>
    </source>
</evidence>
<keyword evidence="1" id="KW-0949">S-adenosyl-L-methionine</keyword>
<dbReference type="SUPFAM" id="SSF101852">
    <property type="entry name" value="Bacterial fluorinating enzyme, C-terminal domain"/>
    <property type="match status" value="1"/>
</dbReference>
<dbReference type="SUPFAM" id="SSF102522">
    <property type="entry name" value="Bacterial fluorinating enzyme, N-terminal domain"/>
    <property type="match status" value="1"/>
</dbReference>
<keyword evidence="3" id="KW-0732">Signal</keyword>
<evidence type="ECO:0000259" key="5">
    <source>
        <dbReference type="Pfam" id="PF20257"/>
    </source>
</evidence>
<dbReference type="Gene3D" id="2.40.30.90">
    <property type="entry name" value="Bacterial fluorinating enzyme like"/>
    <property type="match status" value="1"/>
</dbReference>
<dbReference type="InterPro" id="IPR023227">
    <property type="entry name" value="SAM_OH_AdoTrfase_C_sf"/>
</dbReference>
<dbReference type="AlphaFoldDB" id="A0A4R5W2B5"/>
<dbReference type="PANTHER" id="PTHR35092">
    <property type="entry name" value="CHLORINASE MJ1651"/>
    <property type="match status" value="1"/>
</dbReference>
<evidence type="ECO:0000313" key="6">
    <source>
        <dbReference type="EMBL" id="TDK66493.1"/>
    </source>
</evidence>
<evidence type="ECO:0000259" key="4">
    <source>
        <dbReference type="Pfam" id="PF01887"/>
    </source>
</evidence>